<dbReference type="PRINTS" id="PR00039">
    <property type="entry name" value="HTHLYSR"/>
</dbReference>
<dbReference type="SUPFAM" id="SSF53850">
    <property type="entry name" value="Periplasmic binding protein-like II"/>
    <property type="match status" value="1"/>
</dbReference>
<dbReference type="InterPro" id="IPR005119">
    <property type="entry name" value="LysR_subst-bd"/>
</dbReference>
<comment type="similarity">
    <text evidence="1">Belongs to the LysR transcriptional regulatory family.</text>
</comment>
<dbReference type="Gene3D" id="3.40.190.290">
    <property type="match status" value="1"/>
</dbReference>
<keyword evidence="2" id="KW-0805">Transcription regulation</keyword>
<evidence type="ECO:0000259" key="5">
    <source>
        <dbReference type="PROSITE" id="PS50931"/>
    </source>
</evidence>
<evidence type="ECO:0000256" key="4">
    <source>
        <dbReference type="ARBA" id="ARBA00023163"/>
    </source>
</evidence>
<dbReference type="Pfam" id="PF00126">
    <property type="entry name" value="HTH_1"/>
    <property type="match status" value="1"/>
</dbReference>
<dbReference type="PANTHER" id="PTHR30126:SF39">
    <property type="entry name" value="HTH-TYPE TRANSCRIPTIONAL REGULATOR CYSL"/>
    <property type="match status" value="1"/>
</dbReference>
<organism evidence="6 7">
    <name type="scientific">Levilactobacillus zymae</name>
    <dbReference type="NCBI Taxonomy" id="267363"/>
    <lineage>
        <taxon>Bacteria</taxon>
        <taxon>Bacillati</taxon>
        <taxon>Bacillota</taxon>
        <taxon>Bacilli</taxon>
        <taxon>Lactobacillales</taxon>
        <taxon>Lactobacillaceae</taxon>
        <taxon>Levilactobacillus</taxon>
    </lineage>
</organism>
<evidence type="ECO:0000256" key="3">
    <source>
        <dbReference type="ARBA" id="ARBA00023125"/>
    </source>
</evidence>
<dbReference type="Proteomes" id="UP000321794">
    <property type="component" value="Unassembled WGS sequence"/>
</dbReference>
<dbReference type="InterPro" id="IPR036388">
    <property type="entry name" value="WH-like_DNA-bd_sf"/>
</dbReference>
<name>A0ABQ0WYX4_9LACO</name>
<sequence length="310" mass="35875">MMNLRHLVFFKELARTQHMSQAAENLGISQPSLSYAIKKLEEELQVPLFEPDGRNIRLTNLGETYLKYVTVALNNLDEGDELLSQLINPNTGHINLGFTYTLGQRLVPELIQNFSAQSQNQKITFSLGQSNSQDLLDELNNEKYDLVLASQVTQLHDQDTERLFSFYPIVQQEIVVAIPNQHPLAQKPHIYLNDLKDEPLIMFSQNSGLRPLIDKILAQKRIRPHIKFQVEEDYTMVGFVQRGLGIALIPNLPQLDPSAVTLRHLEDNQLEHELYLISRQNNFMTPSVQRFQEFVRQYCWQHFTQPQQLI</sequence>
<feature type="domain" description="HTH lysR-type" evidence="5">
    <location>
        <begin position="2"/>
        <end position="59"/>
    </location>
</feature>
<protein>
    <submittedName>
        <fullName evidence="6">LysR family transcriptional regulator</fullName>
    </submittedName>
</protein>
<evidence type="ECO:0000313" key="7">
    <source>
        <dbReference type="Proteomes" id="UP000321794"/>
    </source>
</evidence>
<accession>A0ABQ0WYX4</accession>
<keyword evidence="7" id="KW-1185">Reference proteome</keyword>
<dbReference type="EMBL" id="BJZK01000036">
    <property type="protein sequence ID" value="GEO73095.1"/>
    <property type="molecule type" value="Genomic_DNA"/>
</dbReference>
<dbReference type="InterPro" id="IPR000847">
    <property type="entry name" value="LysR_HTH_N"/>
</dbReference>
<keyword evidence="4" id="KW-0804">Transcription</keyword>
<dbReference type="SUPFAM" id="SSF46785">
    <property type="entry name" value="Winged helix' DNA-binding domain"/>
    <property type="match status" value="1"/>
</dbReference>
<reference evidence="6 7" key="1">
    <citation type="submission" date="2019-07" db="EMBL/GenBank/DDBJ databases">
        <title>Whole genome shotgun sequence of Lactobacillus zymae NBRC 107157.</title>
        <authorList>
            <person name="Hosoyama A."/>
            <person name="Uohara A."/>
            <person name="Ohji S."/>
            <person name="Ichikawa N."/>
        </authorList>
    </citation>
    <scope>NUCLEOTIDE SEQUENCE [LARGE SCALE GENOMIC DNA]</scope>
    <source>
        <strain evidence="6 7">NBRC 107157</strain>
    </source>
</reference>
<dbReference type="Pfam" id="PF03466">
    <property type="entry name" value="LysR_substrate"/>
    <property type="match status" value="1"/>
</dbReference>
<dbReference type="PROSITE" id="PS50931">
    <property type="entry name" value="HTH_LYSR"/>
    <property type="match status" value="1"/>
</dbReference>
<dbReference type="CDD" id="cd08434">
    <property type="entry name" value="PBP2_GltC_like"/>
    <property type="match status" value="1"/>
</dbReference>
<evidence type="ECO:0000256" key="1">
    <source>
        <dbReference type="ARBA" id="ARBA00009437"/>
    </source>
</evidence>
<keyword evidence="3" id="KW-0238">DNA-binding</keyword>
<evidence type="ECO:0000256" key="2">
    <source>
        <dbReference type="ARBA" id="ARBA00023015"/>
    </source>
</evidence>
<dbReference type="Gene3D" id="1.10.10.10">
    <property type="entry name" value="Winged helix-like DNA-binding domain superfamily/Winged helix DNA-binding domain"/>
    <property type="match status" value="1"/>
</dbReference>
<proteinExistence type="inferred from homology"/>
<dbReference type="InterPro" id="IPR036390">
    <property type="entry name" value="WH_DNA-bd_sf"/>
</dbReference>
<dbReference type="PANTHER" id="PTHR30126">
    <property type="entry name" value="HTH-TYPE TRANSCRIPTIONAL REGULATOR"/>
    <property type="match status" value="1"/>
</dbReference>
<evidence type="ECO:0000313" key="6">
    <source>
        <dbReference type="EMBL" id="GEO73095.1"/>
    </source>
</evidence>
<gene>
    <name evidence="6" type="ORF">LZY01_22630</name>
</gene>
<comment type="caution">
    <text evidence="6">The sequence shown here is derived from an EMBL/GenBank/DDBJ whole genome shotgun (WGS) entry which is preliminary data.</text>
</comment>